<dbReference type="AlphaFoldDB" id="A0A7V9AB18"/>
<proteinExistence type="predicted"/>
<evidence type="ECO:0000313" key="2">
    <source>
        <dbReference type="Proteomes" id="UP000542342"/>
    </source>
</evidence>
<dbReference type="Proteomes" id="UP000542342">
    <property type="component" value="Unassembled WGS sequence"/>
</dbReference>
<evidence type="ECO:0000313" key="1">
    <source>
        <dbReference type="EMBL" id="MBA2225741.1"/>
    </source>
</evidence>
<reference evidence="1 2" key="1">
    <citation type="submission" date="2020-07" db="EMBL/GenBank/DDBJ databases">
        <title>Thermogemmata thermophila gen. nov., sp. nov., a novel moderate thermophilic planctomycete from a Kamchatka hot spring.</title>
        <authorList>
            <person name="Elcheninov A.G."/>
            <person name="Podosokorskaya O.A."/>
            <person name="Kovaleva O.L."/>
            <person name="Novikov A."/>
            <person name="Bonch-Osmolovskaya E.A."/>
            <person name="Toshchakov S.V."/>
            <person name="Kublanov I.V."/>
        </authorList>
    </citation>
    <scope>NUCLEOTIDE SEQUENCE [LARGE SCALE GENOMIC DNA]</scope>
    <source>
        <strain evidence="1 2">2918</strain>
    </source>
</reference>
<gene>
    <name evidence="1" type="ORF">H0921_06135</name>
</gene>
<name>A0A7V9AB18_9BACT</name>
<accession>A0A7V9AB18</accession>
<dbReference type="RefSeq" id="WP_194537435.1">
    <property type="nucleotide sequence ID" value="NZ_JACEFB010000003.1"/>
</dbReference>
<comment type="caution">
    <text evidence="1">The sequence shown here is derived from an EMBL/GenBank/DDBJ whole genome shotgun (WGS) entry which is preliminary data.</text>
</comment>
<organism evidence="1 2">
    <name type="scientific">Thermogemmata fonticola</name>
    <dbReference type="NCBI Taxonomy" id="2755323"/>
    <lineage>
        <taxon>Bacteria</taxon>
        <taxon>Pseudomonadati</taxon>
        <taxon>Planctomycetota</taxon>
        <taxon>Planctomycetia</taxon>
        <taxon>Gemmatales</taxon>
        <taxon>Gemmataceae</taxon>
        <taxon>Thermogemmata</taxon>
    </lineage>
</organism>
<sequence>MENQPTADIRQTRITEFMKLLPLTAELAGLPKGDPQRPFTVDQLEGRAMTLRAAYKVARNLLREIAEQGA</sequence>
<protein>
    <submittedName>
        <fullName evidence="1">Uncharacterized protein</fullName>
    </submittedName>
</protein>
<dbReference type="EMBL" id="JACEFB010000003">
    <property type="protein sequence ID" value="MBA2225741.1"/>
    <property type="molecule type" value="Genomic_DNA"/>
</dbReference>
<keyword evidence="2" id="KW-1185">Reference proteome</keyword>